<gene>
    <name evidence="1" type="ORF">EYF80_022835</name>
</gene>
<protein>
    <submittedName>
        <fullName evidence="1">Uncharacterized protein</fullName>
    </submittedName>
</protein>
<proteinExistence type="predicted"/>
<accession>A0A4Z2HM47</accession>
<sequence length="118" mass="12848">MMGRLFQSPSMSRHSTGKGGILGVVLLGQVGQDVGVEDGGLQEVAPQVGQLGAQPAHVPADLLRHALVVVLELMGEQRNILRSLAAWYPWRPPCATSRRRQSRRCHVCALCRRSSLGR</sequence>
<keyword evidence="2" id="KW-1185">Reference proteome</keyword>
<organism evidence="1 2">
    <name type="scientific">Liparis tanakae</name>
    <name type="common">Tanaka's snailfish</name>
    <dbReference type="NCBI Taxonomy" id="230148"/>
    <lineage>
        <taxon>Eukaryota</taxon>
        <taxon>Metazoa</taxon>
        <taxon>Chordata</taxon>
        <taxon>Craniata</taxon>
        <taxon>Vertebrata</taxon>
        <taxon>Euteleostomi</taxon>
        <taxon>Actinopterygii</taxon>
        <taxon>Neopterygii</taxon>
        <taxon>Teleostei</taxon>
        <taxon>Neoteleostei</taxon>
        <taxon>Acanthomorphata</taxon>
        <taxon>Eupercaria</taxon>
        <taxon>Perciformes</taxon>
        <taxon>Cottioidei</taxon>
        <taxon>Cottales</taxon>
        <taxon>Liparidae</taxon>
        <taxon>Liparis</taxon>
    </lineage>
</organism>
<dbReference type="Proteomes" id="UP000314294">
    <property type="component" value="Unassembled WGS sequence"/>
</dbReference>
<dbReference type="EMBL" id="SRLO01000212">
    <property type="protein sequence ID" value="TNN66918.1"/>
    <property type="molecule type" value="Genomic_DNA"/>
</dbReference>
<evidence type="ECO:0000313" key="1">
    <source>
        <dbReference type="EMBL" id="TNN66918.1"/>
    </source>
</evidence>
<name>A0A4Z2HM47_9TELE</name>
<comment type="caution">
    <text evidence="1">The sequence shown here is derived from an EMBL/GenBank/DDBJ whole genome shotgun (WGS) entry which is preliminary data.</text>
</comment>
<dbReference type="AlphaFoldDB" id="A0A4Z2HM47"/>
<reference evidence="1 2" key="1">
    <citation type="submission" date="2019-03" db="EMBL/GenBank/DDBJ databases">
        <title>First draft genome of Liparis tanakae, snailfish: a comprehensive survey of snailfish specific genes.</title>
        <authorList>
            <person name="Kim W."/>
            <person name="Song I."/>
            <person name="Jeong J.-H."/>
            <person name="Kim D."/>
            <person name="Kim S."/>
            <person name="Ryu S."/>
            <person name="Song J.Y."/>
            <person name="Lee S.K."/>
        </authorList>
    </citation>
    <scope>NUCLEOTIDE SEQUENCE [LARGE SCALE GENOMIC DNA]</scope>
    <source>
        <tissue evidence="1">Muscle</tissue>
    </source>
</reference>
<evidence type="ECO:0000313" key="2">
    <source>
        <dbReference type="Proteomes" id="UP000314294"/>
    </source>
</evidence>